<feature type="chain" id="PRO_5015547928" evidence="1">
    <location>
        <begin position="35"/>
        <end position="253"/>
    </location>
</feature>
<dbReference type="Proteomes" id="UP000239480">
    <property type="component" value="Unassembled WGS sequence"/>
</dbReference>
<protein>
    <submittedName>
        <fullName evidence="2">Uncharacterized protein</fullName>
    </submittedName>
</protein>
<keyword evidence="3" id="KW-1185">Reference proteome</keyword>
<evidence type="ECO:0000256" key="1">
    <source>
        <dbReference type="SAM" id="SignalP"/>
    </source>
</evidence>
<proteinExistence type="predicted"/>
<gene>
    <name evidence="2" type="ORF">CLV78_103380</name>
</gene>
<feature type="signal peptide" evidence="1">
    <location>
        <begin position="1"/>
        <end position="34"/>
    </location>
</feature>
<keyword evidence="1" id="KW-0732">Signal</keyword>
<organism evidence="2 3">
    <name type="scientific">Aliiruegeria haliotis</name>
    <dbReference type="NCBI Taxonomy" id="1280846"/>
    <lineage>
        <taxon>Bacteria</taxon>
        <taxon>Pseudomonadati</taxon>
        <taxon>Pseudomonadota</taxon>
        <taxon>Alphaproteobacteria</taxon>
        <taxon>Rhodobacterales</taxon>
        <taxon>Roseobacteraceae</taxon>
        <taxon>Aliiruegeria</taxon>
    </lineage>
</organism>
<comment type="caution">
    <text evidence="2">The sequence shown here is derived from an EMBL/GenBank/DDBJ whole genome shotgun (WGS) entry which is preliminary data.</text>
</comment>
<name>A0A2T0RTV8_9RHOB</name>
<evidence type="ECO:0000313" key="3">
    <source>
        <dbReference type="Proteomes" id="UP000239480"/>
    </source>
</evidence>
<dbReference type="AlphaFoldDB" id="A0A2T0RTV8"/>
<evidence type="ECO:0000313" key="2">
    <source>
        <dbReference type="EMBL" id="PRY24513.1"/>
    </source>
</evidence>
<dbReference type="RefSeq" id="WP_106204868.1">
    <property type="nucleotide sequence ID" value="NZ_PVTD01000003.1"/>
</dbReference>
<accession>A0A2T0RTV8</accession>
<reference evidence="2 3" key="1">
    <citation type="submission" date="2018-03" db="EMBL/GenBank/DDBJ databases">
        <title>Genomic Encyclopedia of Archaeal and Bacterial Type Strains, Phase II (KMG-II): from individual species to whole genera.</title>
        <authorList>
            <person name="Goeker M."/>
        </authorList>
    </citation>
    <scope>NUCLEOTIDE SEQUENCE [LARGE SCALE GENOMIC DNA]</scope>
    <source>
        <strain evidence="2 3">DSM 29328</strain>
    </source>
</reference>
<dbReference type="EMBL" id="PVTD01000003">
    <property type="protein sequence ID" value="PRY24513.1"/>
    <property type="molecule type" value="Genomic_DNA"/>
</dbReference>
<sequence>MGPMTGHEARKTRVSARAALVVVAGLLAAAPTQAETVIVPEGCEGFLTAQMKGCGVSHYWRCEAAPEGTTWEVHYDHEGVFSLSVYDRDFQWLDSQYFSDGTREHLVGEGPDPASLSTLLETGRDTYAFVIREEGPDGTRDVVHQGYDQLTGQTVTIDGVALLETEFSSVAMDAETGEEIYSVWGNQYVHEEERLFFIGPDTFRRDGEENANDLGPVRFVHPGEPGFTDMTPQYDCIQSEEIRFTPVPSEGLR</sequence>